<name>A0A660E9Q9_9LACO</name>
<dbReference type="CDD" id="cd00978">
    <property type="entry name" value="chitosanase_GH46"/>
    <property type="match status" value="1"/>
</dbReference>
<gene>
    <name evidence="1" type="ORF">MUDAN_MDHGFNIF_00886</name>
</gene>
<dbReference type="GO" id="GO:0016977">
    <property type="term" value="F:chitosanase activity"/>
    <property type="evidence" value="ECO:0007669"/>
    <property type="project" value="InterPro"/>
</dbReference>
<dbReference type="Gene3D" id="1.20.141.10">
    <property type="entry name" value="Chitosanase, subunit A, domain 1"/>
    <property type="match status" value="1"/>
</dbReference>
<protein>
    <submittedName>
        <fullName evidence="1">Chitosanase [Lactobacillus koreensis]</fullName>
    </submittedName>
</protein>
<dbReference type="SUPFAM" id="SSF53955">
    <property type="entry name" value="Lysozyme-like"/>
    <property type="match status" value="1"/>
</dbReference>
<evidence type="ECO:0000313" key="2">
    <source>
        <dbReference type="Proteomes" id="UP000289996"/>
    </source>
</evidence>
<dbReference type="Gene3D" id="3.30.386.10">
    <property type="entry name" value="Chitosanase, subunit A, domain 2"/>
    <property type="match status" value="1"/>
</dbReference>
<dbReference type="RefSeq" id="WP_130844285.1">
    <property type="nucleotide sequence ID" value="NZ_BJDY01000003.1"/>
</dbReference>
<dbReference type="OrthoDB" id="1551268at2"/>
<reference evidence="1 2" key="1">
    <citation type="submission" date="2018-11" db="EMBL/GenBank/DDBJ databases">
        <authorList>
            <person name="Wuyts S."/>
        </authorList>
    </citation>
    <scope>NUCLEOTIDE SEQUENCE [LARGE SCALE GENOMIC DNA]</scope>
    <source>
        <strain evidence="1">Lactobacillus mudanjiangensis AMBF249</strain>
    </source>
</reference>
<accession>A0A660E9Q9</accession>
<dbReference type="GO" id="GO:0005576">
    <property type="term" value="C:extracellular region"/>
    <property type="evidence" value="ECO:0007669"/>
    <property type="project" value="InterPro"/>
</dbReference>
<keyword evidence="2" id="KW-1185">Reference proteome</keyword>
<dbReference type="AlphaFoldDB" id="A0A660E9Q9"/>
<dbReference type="InterPro" id="IPR023099">
    <property type="entry name" value="Glyco_hydro_46_N"/>
</dbReference>
<organism evidence="1 2">
    <name type="scientific">Lactiplantibacillus mudanjiangensis</name>
    <dbReference type="NCBI Taxonomy" id="1296538"/>
    <lineage>
        <taxon>Bacteria</taxon>
        <taxon>Bacillati</taxon>
        <taxon>Bacillota</taxon>
        <taxon>Bacilli</taxon>
        <taxon>Lactobacillales</taxon>
        <taxon>Lactobacillaceae</taxon>
        <taxon>Lactiplantibacillus</taxon>
    </lineage>
</organism>
<dbReference type="InterPro" id="IPR000400">
    <property type="entry name" value="Glyco_hydro_46"/>
</dbReference>
<dbReference type="PROSITE" id="PS60000">
    <property type="entry name" value="CHITOSANASE_46_80"/>
    <property type="match status" value="1"/>
</dbReference>
<dbReference type="InterPro" id="IPR023346">
    <property type="entry name" value="Lysozyme-like_dom_sf"/>
</dbReference>
<evidence type="ECO:0000313" key="1">
    <source>
        <dbReference type="EMBL" id="VDG29205.1"/>
    </source>
</evidence>
<dbReference type="Pfam" id="PF01374">
    <property type="entry name" value="Glyco_hydro_46"/>
    <property type="match status" value="1"/>
</dbReference>
<dbReference type="EMBL" id="UYIG01000130">
    <property type="protein sequence ID" value="VDG29205.1"/>
    <property type="molecule type" value="Genomic_DNA"/>
</dbReference>
<proteinExistence type="predicted"/>
<dbReference type="GO" id="GO:0005975">
    <property type="term" value="P:carbohydrate metabolic process"/>
    <property type="evidence" value="ECO:0007669"/>
    <property type="project" value="InterPro"/>
</dbReference>
<sequence>MKKWGWGLCGLLVLLGLIYGGYWWYQRQQTIATGNLRATTFALVSSAENSSLNYHQQYRYIEDIGDGRGYTAGIIGFTSGTGDLLQVVRKYQKLRPHNRLVRYLPALKRVNGTASHQGLGPKFVRAWRQAARDQRLIQAQDAIVDRLYLRPAIRAAQQDGLTPLGQYIYYDAMVVHGPGASADSFGGIRRVAKQRAKTPRQGGQATTYLRTFLTVRAKIMRQEKAHHDLSRLKAQWQFVQEHKDRLQLPLTWTMYQQKFRLTATKLKQLSADTQSNR</sequence>
<dbReference type="Proteomes" id="UP000289996">
    <property type="component" value="Unassembled WGS sequence"/>
</dbReference>